<organism evidence="1">
    <name type="scientific">marine sediment metagenome</name>
    <dbReference type="NCBI Taxonomy" id="412755"/>
    <lineage>
        <taxon>unclassified sequences</taxon>
        <taxon>metagenomes</taxon>
        <taxon>ecological metagenomes</taxon>
    </lineage>
</organism>
<evidence type="ECO:0000313" key="1">
    <source>
        <dbReference type="EMBL" id="KKM00456.1"/>
    </source>
</evidence>
<dbReference type="AlphaFoldDB" id="A0A0F9J3F8"/>
<dbReference type="EMBL" id="LAZR01017429">
    <property type="protein sequence ID" value="KKM00456.1"/>
    <property type="molecule type" value="Genomic_DNA"/>
</dbReference>
<feature type="non-terminal residue" evidence="1">
    <location>
        <position position="1"/>
    </location>
</feature>
<comment type="caution">
    <text evidence="1">The sequence shown here is derived from an EMBL/GenBank/DDBJ whole genome shotgun (WGS) entry which is preliminary data.</text>
</comment>
<gene>
    <name evidence="1" type="ORF">LCGC14_1804280</name>
</gene>
<accession>A0A0F9J3F8</accession>
<proteinExistence type="predicted"/>
<name>A0A0F9J3F8_9ZZZZ</name>
<sequence>EARTRVACDEDVIRKSSTRSFPKGTDALIVGAGLFWTFEVEHVAQIPVQASPFSARHHPLRGAVVSALPTVLPGRGGSARRARDYD</sequence>
<reference evidence="1" key="1">
    <citation type="journal article" date="2015" name="Nature">
        <title>Complex archaea that bridge the gap between prokaryotes and eukaryotes.</title>
        <authorList>
            <person name="Spang A."/>
            <person name="Saw J.H."/>
            <person name="Jorgensen S.L."/>
            <person name="Zaremba-Niedzwiedzka K."/>
            <person name="Martijn J."/>
            <person name="Lind A.E."/>
            <person name="van Eijk R."/>
            <person name="Schleper C."/>
            <person name="Guy L."/>
            <person name="Ettema T.J."/>
        </authorList>
    </citation>
    <scope>NUCLEOTIDE SEQUENCE</scope>
</reference>
<protein>
    <submittedName>
        <fullName evidence="1">Uncharacterized protein</fullName>
    </submittedName>
</protein>